<dbReference type="Proteomes" id="UP000248168">
    <property type="component" value="Unassembled WGS sequence"/>
</dbReference>
<evidence type="ECO:0000256" key="1">
    <source>
        <dbReference type="SAM" id="MobiDB-lite"/>
    </source>
</evidence>
<proteinExistence type="predicted"/>
<accession>A0A330L0W3</accession>
<feature type="compositionally biased region" description="Basic and acidic residues" evidence="1">
    <location>
        <begin position="19"/>
        <end position="34"/>
    </location>
</feature>
<evidence type="ECO:0000313" key="3">
    <source>
        <dbReference type="Proteomes" id="UP000248168"/>
    </source>
</evidence>
<name>A0A330L0W3_9BACT</name>
<sequence length="78" mass="8596">MGFFYGTVYGAAAPASSQERTRVDGQSRQPAHDGSLRCACGQLIARWTRAGVEIKCKRCRRLVCVPLELIRGTPPRMS</sequence>
<dbReference type="EMBL" id="OUNR01000001">
    <property type="protein sequence ID" value="SPP63370.1"/>
    <property type="molecule type" value="Genomic_DNA"/>
</dbReference>
<dbReference type="InParanoid" id="A0A330L0W3"/>
<feature type="region of interest" description="Disordered" evidence="1">
    <location>
        <begin position="1"/>
        <end position="34"/>
    </location>
</feature>
<evidence type="ECO:0000313" key="2">
    <source>
        <dbReference type="EMBL" id="SPP63370.1"/>
    </source>
</evidence>
<gene>
    <name evidence="2" type="ORF">NITLEN_10456</name>
</gene>
<dbReference type="AlphaFoldDB" id="A0A330L0W3"/>
<reference evidence="3" key="1">
    <citation type="submission" date="2018-04" db="EMBL/GenBank/DDBJ databases">
        <authorList>
            <person name="Lucker S."/>
            <person name="Sakoula D."/>
        </authorList>
    </citation>
    <scope>NUCLEOTIDE SEQUENCE [LARGE SCALE GENOMIC DNA]</scope>
</reference>
<protein>
    <submittedName>
        <fullName evidence="2">Uncharacterized protein</fullName>
    </submittedName>
</protein>
<keyword evidence="3" id="KW-1185">Reference proteome</keyword>
<organism evidence="2 3">
    <name type="scientific">Nitrospira lenta</name>
    <dbReference type="NCBI Taxonomy" id="1436998"/>
    <lineage>
        <taxon>Bacteria</taxon>
        <taxon>Pseudomonadati</taxon>
        <taxon>Nitrospirota</taxon>
        <taxon>Nitrospiria</taxon>
        <taxon>Nitrospirales</taxon>
        <taxon>Nitrospiraceae</taxon>
        <taxon>Nitrospira</taxon>
    </lineage>
</organism>